<keyword evidence="5" id="KW-0812">Transmembrane</keyword>
<comment type="similarity">
    <text evidence="1">Belongs to the peptidase C40 family.</text>
</comment>
<dbReference type="PANTHER" id="PTHR47053:SF1">
    <property type="entry name" value="MUREIN DD-ENDOPEPTIDASE MEPH-RELATED"/>
    <property type="match status" value="1"/>
</dbReference>
<sequence length="165" mass="17481">MDTDTVTAGRTVSPALLLLVVMLPALLGLGGCGSVPRRADHGPTGSPVADIAASQVGTPYRYGGSNPARGFDCSGLVSFSYRQAGLRVPRTADSQYLAARPVAPGRIRPGDLVFFALPRQKALHVGIYTGRGEFVHAPSSGKRVSYASLDDSYWHRHFIGAGRFP</sequence>
<keyword evidence="4" id="KW-0788">Thiol protease</keyword>
<keyword evidence="5" id="KW-1133">Transmembrane helix</keyword>
<evidence type="ECO:0000256" key="3">
    <source>
        <dbReference type="ARBA" id="ARBA00022801"/>
    </source>
</evidence>
<keyword evidence="5" id="KW-0472">Membrane</keyword>
<keyword evidence="3" id="KW-0378">Hydrolase</keyword>
<proteinExistence type="inferred from homology"/>
<dbReference type="InterPro" id="IPR038765">
    <property type="entry name" value="Papain-like_cys_pep_sf"/>
</dbReference>
<dbReference type="GO" id="GO:0006508">
    <property type="term" value="P:proteolysis"/>
    <property type="evidence" value="ECO:0007669"/>
    <property type="project" value="UniProtKB-KW"/>
</dbReference>
<dbReference type="GO" id="GO:0008234">
    <property type="term" value="F:cysteine-type peptidase activity"/>
    <property type="evidence" value="ECO:0007669"/>
    <property type="project" value="UniProtKB-KW"/>
</dbReference>
<dbReference type="AlphaFoldDB" id="A0A369BYJ9"/>
<organism evidence="7 8">
    <name type="scientific">Thioalbus denitrificans</name>
    <dbReference type="NCBI Taxonomy" id="547122"/>
    <lineage>
        <taxon>Bacteria</taxon>
        <taxon>Pseudomonadati</taxon>
        <taxon>Pseudomonadota</taxon>
        <taxon>Gammaproteobacteria</taxon>
        <taxon>Chromatiales</taxon>
        <taxon>Ectothiorhodospiraceae</taxon>
        <taxon>Thioalbus</taxon>
    </lineage>
</organism>
<dbReference type="InterPro" id="IPR051202">
    <property type="entry name" value="Peptidase_C40"/>
</dbReference>
<accession>A0A369BYJ9</accession>
<evidence type="ECO:0000313" key="8">
    <source>
        <dbReference type="Proteomes" id="UP000252707"/>
    </source>
</evidence>
<evidence type="ECO:0000256" key="5">
    <source>
        <dbReference type="SAM" id="Phobius"/>
    </source>
</evidence>
<keyword evidence="8" id="KW-1185">Reference proteome</keyword>
<dbReference type="PANTHER" id="PTHR47053">
    <property type="entry name" value="MUREIN DD-ENDOPEPTIDASE MEPH-RELATED"/>
    <property type="match status" value="1"/>
</dbReference>
<protein>
    <submittedName>
        <fullName evidence="7">NlpC/P60 family protein</fullName>
    </submittedName>
</protein>
<feature type="domain" description="NlpC/P60" evidence="6">
    <location>
        <begin position="42"/>
        <end position="165"/>
    </location>
</feature>
<dbReference type="SUPFAM" id="SSF54001">
    <property type="entry name" value="Cysteine proteinases"/>
    <property type="match status" value="1"/>
</dbReference>
<keyword evidence="2" id="KW-0645">Protease</keyword>
<dbReference type="RefSeq" id="WP_170142207.1">
    <property type="nucleotide sequence ID" value="NZ_QPJY01000012.1"/>
</dbReference>
<dbReference type="Pfam" id="PF00877">
    <property type="entry name" value="NLPC_P60"/>
    <property type="match status" value="1"/>
</dbReference>
<evidence type="ECO:0000256" key="4">
    <source>
        <dbReference type="ARBA" id="ARBA00022807"/>
    </source>
</evidence>
<evidence type="ECO:0000313" key="7">
    <source>
        <dbReference type="EMBL" id="RCX26025.1"/>
    </source>
</evidence>
<reference evidence="7 8" key="1">
    <citation type="submission" date="2018-07" db="EMBL/GenBank/DDBJ databases">
        <title>Genomic Encyclopedia of Type Strains, Phase IV (KMG-IV): sequencing the most valuable type-strain genomes for metagenomic binning, comparative biology and taxonomic classification.</title>
        <authorList>
            <person name="Goeker M."/>
        </authorList>
    </citation>
    <scope>NUCLEOTIDE SEQUENCE [LARGE SCALE GENOMIC DNA]</scope>
    <source>
        <strain evidence="7 8">DSM 26407</strain>
    </source>
</reference>
<name>A0A369BYJ9_9GAMM</name>
<dbReference type="Gene3D" id="3.90.1720.10">
    <property type="entry name" value="endopeptidase domain like (from Nostoc punctiforme)"/>
    <property type="match status" value="1"/>
</dbReference>
<evidence type="ECO:0000259" key="6">
    <source>
        <dbReference type="PROSITE" id="PS51935"/>
    </source>
</evidence>
<dbReference type="EMBL" id="QPJY01000012">
    <property type="protein sequence ID" value="RCX26025.1"/>
    <property type="molecule type" value="Genomic_DNA"/>
</dbReference>
<gene>
    <name evidence="7" type="ORF">DFQ59_11228</name>
</gene>
<evidence type="ECO:0000256" key="2">
    <source>
        <dbReference type="ARBA" id="ARBA00022670"/>
    </source>
</evidence>
<dbReference type="PROSITE" id="PS51935">
    <property type="entry name" value="NLPC_P60"/>
    <property type="match status" value="1"/>
</dbReference>
<feature type="transmembrane region" description="Helical" evidence="5">
    <location>
        <begin position="12"/>
        <end position="32"/>
    </location>
</feature>
<comment type="caution">
    <text evidence="7">The sequence shown here is derived from an EMBL/GenBank/DDBJ whole genome shotgun (WGS) entry which is preliminary data.</text>
</comment>
<dbReference type="Proteomes" id="UP000252707">
    <property type="component" value="Unassembled WGS sequence"/>
</dbReference>
<dbReference type="InterPro" id="IPR000064">
    <property type="entry name" value="NLP_P60_dom"/>
</dbReference>
<evidence type="ECO:0000256" key="1">
    <source>
        <dbReference type="ARBA" id="ARBA00007074"/>
    </source>
</evidence>